<protein>
    <submittedName>
        <fullName evidence="2">SET domain protein</fullName>
    </submittedName>
</protein>
<dbReference type="EMBL" id="PVNL01000040">
    <property type="protein sequence ID" value="PRQ08596.1"/>
    <property type="molecule type" value="Genomic_DNA"/>
</dbReference>
<dbReference type="AlphaFoldDB" id="A0A2S9YU26"/>
<sequence length="196" mass="21866">MIHPRTRVSFISELVCDGVLALADIPRGTIVWTQDALDQVFDQAALDRFPPAIRAQVDRYAHRDALGRAVLCWDAGRYVNHHCDPALRGVGPWFMVARRDIAAGEEITCDYAECNLDEALMCECADPACRGQVHGRDLLRHAGPWDAEARELAGLLRTVNQPLWPYLLDPAQAEALREGQQDPISFRDQCAYKGGK</sequence>
<proteinExistence type="predicted"/>
<evidence type="ECO:0000259" key="1">
    <source>
        <dbReference type="Pfam" id="PF00856"/>
    </source>
</evidence>
<dbReference type="SUPFAM" id="SSF82199">
    <property type="entry name" value="SET domain"/>
    <property type="match status" value="1"/>
</dbReference>
<gene>
    <name evidence="2" type="ORF">ENSA7_16780</name>
</gene>
<dbReference type="InterPro" id="IPR001214">
    <property type="entry name" value="SET_dom"/>
</dbReference>
<comment type="caution">
    <text evidence="2">The sequence shown here is derived from an EMBL/GenBank/DDBJ whole genome shotgun (WGS) entry which is preliminary data.</text>
</comment>
<evidence type="ECO:0000313" key="2">
    <source>
        <dbReference type="EMBL" id="PRQ08596.1"/>
    </source>
</evidence>
<feature type="domain" description="SET" evidence="1">
    <location>
        <begin position="18"/>
        <end position="111"/>
    </location>
</feature>
<dbReference type="Pfam" id="PF00856">
    <property type="entry name" value="SET"/>
    <property type="match status" value="1"/>
</dbReference>
<reference evidence="2 3" key="1">
    <citation type="submission" date="2018-03" db="EMBL/GenBank/DDBJ databases">
        <title>Draft Genome Sequences of the Obligatory Marine Myxobacteria Enhygromyxa salina SWB007.</title>
        <authorList>
            <person name="Poehlein A."/>
            <person name="Moghaddam J.A."/>
            <person name="Harms H."/>
            <person name="Alanjari M."/>
            <person name="Koenig G.M."/>
            <person name="Daniel R."/>
            <person name="Schaeberle T.F."/>
        </authorList>
    </citation>
    <scope>NUCLEOTIDE SEQUENCE [LARGE SCALE GENOMIC DNA]</scope>
    <source>
        <strain evidence="2 3">SWB007</strain>
    </source>
</reference>
<dbReference type="Gene3D" id="2.170.270.10">
    <property type="entry name" value="SET domain"/>
    <property type="match status" value="1"/>
</dbReference>
<dbReference type="RefSeq" id="WP_181233469.1">
    <property type="nucleotide sequence ID" value="NZ_PVNL01000040.1"/>
</dbReference>
<organism evidence="2 3">
    <name type="scientific">Enhygromyxa salina</name>
    <dbReference type="NCBI Taxonomy" id="215803"/>
    <lineage>
        <taxon>Bacteria</taxon>
        <taxon>Pseudomonadati</taxon>
        <taxon>Myxococcota</taxon>
        <taxon>Polyangia</taxon>
        <taxon>Nannocystales</taxon>
        <taxon>Nannocystaceae</taxon>
        <taxon>Enhygromyxa</taxon>
    </lineage>
</organism>
<dbReference type="Proteomes" id="UP000238823">
    <property type="component" value="Unassembled WGS sequence"/>
</dbReference>
<accession>A0A2S9YU26</accession>
<dbReference type="CDD" id="cd08161">
    <property type="entry name" value="SET"/>
    <property type="match status" value="1"/>
</dbReference>
<name>A0A2S9YU26_9BACT</name>
<dbReference type="InterPro" id="IPR046341">
    <property type="entry name" value="SET_dom_sf"/>
</dbReference>
<evidence type="ECO:0000313" key="3">
    <source>
        <dbReference type="Proteomes" id="UP000238823"/>
    </source>
</evidence>